<feature type="transmembrane region" description="Helical" evidence="1">
    <location>
        <begin position="231"/>
        <end position="259"/>
    </location>
</feature>
<keyword evidence="1" id="KW-1133">Transmembrane helix</keyword>
<dbReference type="Proteomes" id="UP000054248">
    <property type="component" value="Unassembled WGS sequence"/>
</dbReference>
<dbReference type="EMBL" id="KN823352">
    <property type="protein sequence ID" value="KIO17703.1"/>
    <property type="molecule type" value="Genomic_DNA"/>
</dbReference>
<protein>
    <submittedName>
        <fullName evidence="2">Uncharacterized protein</fullName>
    </submittedName>
</protein>
<dbReference type="OrthoDB" id="3327571at2759"/>
<evidence type="ECO:0000256" key="1">
    <source>
        <dbReference type="SAM" id="Phobius"/>
    </source>
</evidence>
<feature type="transmembrane region" description="Helical" evidence="1">
    <location>
        <begin position="12"/>
        <end position="34"/>
    </location>
</feature>
<accession>A0A0C3K8E8</accession>
<evidence type="ECO:0000313" key="2">
    <source>
        <dbReference type="EMBL" id="KIO17703.1"/>
    </source>
</evidence>
<keyword evidence="1" id="KW-0472">Membrane</keyword>
<keyword evidence="1" id="KW-0812">Transmembrane</keyword>
<dbReference type="AlphaFoldDB" id="A0A0C3K8E8"/>
<evidence type="ECO:0000313" key="3">
    <source>
        <dbReference type="Proteomes" id="UP000054248"/>
    </source>
</evidence>
<reference evidence="3" key="2">
    <citation type="submission" date="2015-01" db="EMBL/GenBank/DDBJ databases">
        <title>Evolutionary Origins and Diversification of the Mycorrhizal Mutualists.</title>
        <authorList>
            <consortium name="DOE Joint Genome Institute"/>
            <consortium name="Mycorrhizal Genomics Consortium"/>
            <person name="Kohler A."/>
            <person name="Kuo A."/>
            <person name="Nagy L.G."/>
            <person name="Floudas D."/>
            <person name="Copeland A."/>
            <person name="Barry K.W."/>
            <person name="Cichocki N."/>
            <person name="Veneault-Fourrey C."/>
            <person name="LaButti K."/>
            <person name="Lindquist E.A."/>
            <person name="Lipzen A."/>
            <person name="Lundell T."/>
            <person name="Morin E."/>
            <person name="Murat C."/>
            <person name="Riley R."/>
            <person name="Ohm R."/>
            <person name="Sun H."/>
            <person name="Tunlid A."/>
            <person name="Henrissat B."/>
            <person name="Grigoriev I.V."/>
            <person name="Hibbett D.S."/>
            <person name="Martin F."/>
        </authorList>
    </citation>
    <scope>NUCLEOTIDE SEQUENCE [LARGE SCALE GENOMIC DNA]</scope>
    <source>
        <strain evidence="3">MUT 4182</strain>
    </source>
</reference>
<gene>
    <name evidence="2" type="ORF">M407DRAFT_12233</name>
</gene>
<reference evidence="2 3" key="1">
    <citation type="submission" date="2014-04" db="EMBL/GenBank/DDBJ databases">
        <authorList>
            <consortium name="DOE Joint Genome Institute"/>
            <person name="Kuo A."/>
            <person name="Girlanda M."/>
            <person name="Perotto S."/>
            <person name="Kohler A."/>
            <person name="Nagy L.G."/>
            <person name="Floudas D."/>
            <person name="Copeland A."/>
            <person name="Barry K.W."/>
            <person name="Cichocki N."/>
            <person name="Veneault-Fourrey C."/>
            <person name="LaButti K."/>
            <person name="Lindquist E.A."/>
            <person name="Lipzen A."/>
            <person name="Lundell T."/>
            <person name="Morin E."/>
            <person name="Murat C."/>
            <person name="Sun H."/>
            <person name="Tunlid A."/>
            <person name="Henrissat B."/>
            <person name="Grigoriev I.V."/>
            <person name="Hibbett D.S."/>
            <person name="Martin F."/>
            <person name="Nordberg H.P."/>
            <person name="Cantor M.N."/>
            <person name="Hua S.X."/>
        </authorList>
    </citation>
    <scope>NUCLEOTIDE SEQUENCE [LARGE SCALE GENOMIC DNA]</scope>
    <source>
        <strain evidence="2 3">MUT 4182</strain>
    </source>
</reference>
<name>A0A0C3K8E8_9AGAM</name>
<proteinExistence type="predicted"/>
<organism evidence="2 3">
    <name type="scientific">Tulasnella calospora MUT 4182</name>
    <dbReference type="NCBI Taxonomy" id="1051891"/>
    <lineage>
        <taxon>Eukaryota</taxon>
        <taxon>Fungi</taxon>
        <taxon>Dikarya</taxon>
        <taxon>Basidiomycota</taxon>
        <taxon>Agaricomycotina</taxon>
        <taxon>Agaricomycetes</taxon>
        <taxon>Cantharellales</taxon>
        <taxon>Tulasnellaceae</taxon>
        <taxon>Tulasnella</taxon>
    </lineage>
</organism>
<sequence length="313" mass="34377">MSIQTGEDTSTTGLVPFLFALPILAFNGATVFLVPDLVLSSTTPAPASPRHSTPVLASHWVEPPKGRWSVSYVTGYDEETLYNIAIRRPLNGTAKLVTRTIVTYIDPDDFVASPLSKDSDAAIKTPVYGTPDHPSNASNHVRRSPRPMTSWLHPFKTNQKRTCLSKLFGPLLDNDLNNSTVTNQDSNPIAPTFGPFTLGTISESLVAKLLLWGIKPFEPKISTSAKVFEEYGILGVLAMVHLIIVTCIIIALLKALVLCSRTQRTINKLVSLYQAARVQARAWVFGLRLGYEWVVAFVTRLCCVVDLISPRSQ</sequence>
<keyword evidence="3" id="KW-1185">Reference proteome</keyword>
<dbReference type="HOGENOM" id="CLU_889010_0_0_1"/>